<feature type="transmembrane region" description="Helical" evidence="6">
    <location>
        <begin position="71"/>
        <end position="94"/>
    </location>
</feature>
<dbReference type="InterPro" id="IPR000620">
    <property type="entry name" value="EamA_dom"/>
</dbReference>
<dbReference type="Pfam" id="PF00892">
    <property type="entry name" value="EamA"/>
    <property type="match status" value="2"/>
</dbReference>
<dbReference type="InterPro" id="IPR037185">
    <property type="entry name" value="EmrE-like"/>
</dbReference>
<dbReference type="AlphaFoldDB" id="A0A7W8BZ75"/>
<dbReference type="GO" id="GO:0005886">
    <property type="term" value="C:plasma membrane"/>
    <property type="evidence" value="ECO:0007669"/>
    <property type="project" value="UniProtKB-SubCell"/>
</dbReference>
<dbReference type="InterPro" id="IPR051258">
    <property type="entry name" value="Diverse_Substrate_Transporter"/>
</dbReference>
<feature type="transmembrane region" description="Helical" evidence="6">
    <location>
        <begin position="100"/>
        <end position="117"/>
    </location>
</feature>
<dbReference type="PANTHER" id="PTHR42920:SF5">
    <property type="entry name" value="EAMA DOMAIN-CONTAINING PROTEIN"/>
    <property type="match status" value="1"/>
</dbReference>
<feature type="transmembrane region" description="Helical" evidence="6">
    <location>
        <begin position="155"/>
        <end position="176"/>
    </location>
</feature>
<evidence type="ECO:0000256" key="4">
    <source>
        <dbReference type="ARBA" id="ARBA00022989"/>
    </source>
</evidence>
<keyword evidence="5 6" id="KW-0472">Membrane</keyword>
<dbReference type="EMBL" id="JACHGO010000001">
    <property type="protein sequence ID" value="MBB5141958.1"/>
    <property type="molecule type" value="Genomic_DNA"/>
</dbReference>
<keyword evidence="9" id="KW-1185">Reference proteome</keyword>
<keyword evidence="4 6" id="KW-1133">Transmembrane helix</keyword>
<feature type="transmembrane region" description="Helical" evidence="6">
    <location>
        <begin position="12"/>
        <end position="34"/>
    </location>
</feature>
<evidence type="ECO:0000256" key="6">
    <source>
        <dbReference type="SAM" id="Phobius"/>
    </source>
</evidence>
<reference evidence="8 9" key="1">
    <citation type="submission" date="2020-08" db="EMBL/GenBank/DDBJ databases">
        <title>Genomic Encyclopedia of Type Strains, Phase IV (KMG-IV): sequencing the most valuable type-strain genomes for metagenomic binning, comparative biology and taxonomic classification.</title>
        <authorList>
            <person name="Goeker M."/>
        </authorList>
    </citation>
    <scope>NUCLEOTIDE SEQUENCE [LARGE SCALE GENOMIC DNA]</scope>
    <source>
        <strain evidence="8 9">DSM 11275</strain>
    </source>
</reference>
<keyword evidence="3 6" id="KW-0812">Transmembrane</keyword>
<dbReference type="PANTHER" id="PTHR42920">
    <property type="entry name" value="OS03G0707200 PROTEIN-RELATED"/>
    <property type="match status" value="1"/>
</dbReference>
<dbReference type="RefSeq" id="WP_183717076.1">
    <property type="nucleotide sequence ID" value="NZ_JACHGO010000001.1"/>
</dbReference>
<accession>A0A7W8BZ75</accession>
<evidence type="ECO:0000313" key="9">
    <source>
        <dbReference type="Proteomes" id="UP000539075"/>
    </source>
</evidence>
<evidence type="ECO:0000256" key="5">
    <source>
        <dbReference type="ARBA" id="ARBA00023136"/>
    </source>
</evidence>
<sequence>MQDRKIFQLSQGEWALVGVTMIWGTTFLIIRNALDVTGPLFFVGLRFGSAALALILISLPILRGLTLHELFAGFIIGVALLGSYGLQTFGLISIAASKSAFITAFYVPAVPILQWVFMKRRPGLMAWLGIGCALVGLILLAGPDDVSPGFSMGEFLTLLGAVACALEILFIGYFAGSVNVRRVTVVQVAVTSILSFSLMPVAGESVPEFSWLLVCSACGLGLATALIQLVMNWAQKSISPTRATLIYAGEPVWAAVFGRMAGERLPFLGLVGGALVVAGVLISSLRPRRGKDEKTAS</sequence>
<feature type="transmembrane region" description="Helical" evidence="6">
    <location>
        <begin position="40"/>
        <end position="59"/>
    </location>
</feature>
<evidence type="ECO:0000256" key="1">
    <source>
        <dbReference type="ARBA" id="ARBA00004651"/>
    </source>
</evidence>
<evidence type="ECO:0000313" key="8">
    <source>
        <dbReference type="EMBL" id="MBB5141958.1"/>
    </source>
</evidence>
<dbReference type="SUPFAM" id="SSF103481">
    <property type="entry name" value="Multidrug resistance efflux transporter EmrE"/>
    <property type="match status" value="2"/>
</dbReference>
<feature type="transmembrane region" description="Helical" evidence="6">
    <location>
        <begin position="124"/>
        <end position="143"/>
    </location>
</feature>
<feature type="domain" description="EamA" evidence="7">
    <location>
        <begin position="12"/>
        <end position="140"/>
    </location>
</feature>
<comment type="subcellular location">
    <subcellularLocation>
        <location evidence="1">Cell membrane</location>
        <topology evidence="1">Multi-pass membrane protein</topology>
    </subcellularLocation>
</comment>
<dbReference type="Proteomes" id="UP000539075">
    <property type="component" value="Unassembled WGS sequence"/>
</dbReference>
<evidence type="ECO:0000256" key="3">
    <source>
        <dbReference type="ARBA" id="ARBA00022692"/>
    </source>
</evidence>
<feature type="transmembrane region" description="Helical" evidence="6">
    <location>
        <begin position="209"/>
        <end position="231"/>
    </location>
</feature>
<keyword evidence="2" id="KW-1003">Cell membrane</keyword>
<feature type="domain" description="EamA" evidence="7">
    <location>
        <begin position="152"/>
        <end position="284"/>
    </location>
</feature>
<organism evidence="8 9">
    <name type="scientific">Desulfovibrio intestinalis</name>
    <dbReference type="NCBI Taxonomy" id="58621"/>
    <lineage>
        <taxon>Bacteria</taxon>
        <taxon>Pseudomonadati</taxon>
        <taxon>Thermodesulfobacteriota</taxon>
        <taxon>Desulfovibrionia</taxon>
        <taxon>Desulfovibrionales</taxon>
        <taxon>Desulfovibrionaceae</taxon>
        <taxon>Desulfovibrio</taxon>
    </lineage>
</organism>
<evidence type="ECO:0000256" key="2">
    <source>
        <dbReference type="ARBA" id="ARBA00022475"/>
    </source>
</evidence>
<protein>
    <submittedName>
        <fullName evidence="8">Drug/metabolite transporter (DMT)-like permease</fullName>
    </submittedName>
</protein>
<gene>
    <name evidence="8" type="ORF">HNQ38_000021</name>
</gene>
<comment type="caution">
    <text evidence="8">The sequence shown here is derived from an EMBL/GenBank/DDBJ whole genome shotgun (WGS) entry which is preliminary data.</text>
</comment>
<name>A0A7W8BZ75_9BACT</name>
<evidence type="ECO:0000259" key="7">
    <source>
        <dbReference type="Pfam" id="PF00892"/>
    </source>
</evidence>
<feature type="transmembrane region" description="Helical" evidence="6">
    <location>
        <begin position="267"/>
        <end position="285"/>
    </location>
</feature>
<proteinExistence type="predicted"/>